<protein>
    <submittedName>
        <fullName evidence="3">GAF domain-containing protein</fullName>
    </submittedName>
</protein>
<dbReference type="InterPro" id="IPR003018">
    <property type="entry name" value="GAF"/>
</dbReference>
<keyword evidence="4" id="KW-1185">Reference proteome</keyword>
<dbReference type="Gene3D" id="3.30.450.40">
    <property type="match status" value="1"/>
</dbReference>
<evidence type="ECO:0000313" key="4">
    <source>
        <dbReference type="Proteomes" id="UP001490330"/>
    </source>
</evidence>
<dbReference type="RefSeq" id="WP_350715673.1">
    <property type="nucleotide sequence ID" value="NZ_JBEPCO010000003.1"/>
</dbReference>
<feature type="domain" description="GAF" evidence="2">
    <location>
        <begin position="114"/>
        <end position="217"/>
    </location>
</feature>
<feature type="compositionally biased region" description="Pro residues" evidence="1">
    <location>
        <begin position="428"/>
        <end position="439"/>
    </location>
</feature>
<comment type="caution">
    <text evidence="3">The sequence shown here is derived from an EMBL/GenBank/DDBJ whole genome shotgun (WGS) entry which is preliminary data.</text>
</comment>
<dbReference type="EMBL" id="JBEPCV010000033">
    <property type="protein sequence ID" value="MER6907583.1"/>
    <property type="molecule type" value="Genomic_DNA"/>
</dbReference>
<feature type="region of interest" description="Disordered" evidence="1">
    <location>
        <begin position="404"/>
        <end position="439"/>
    </location>
</feature>
<evidence type="ECO:0000313" key="3">
    <source>
        <dbReference type="EMBL" id="MER6907583.1"/>
    </source>
</evidence>
<evidence type="ECO:0000256" key="1">
    <source>
        <dbReference type="SAM" id="MobiDB-lite"/>
    </source>
</evidence>
<organism evidence="3 4">
    <name type="scientific">Streptomyces flaveolus</name>
    <dbReference type="NCBI Taxonomy" id="67297"/>
    <lineage>
        <taxon>Bacteria</taxon>
        <taxon>Bacillati</taxon>
        <taxon>Actinomycetota</taxon>
        <taxon>Actinomycetes</taxon>
        <taxon>Kitasatosporales</taxon>
        <taxon>Streptomycetaceae</taxon>
        <taxon>Streptomyces</taxon>
    </lineage>
</organism>
<gene>
    <name evidence="3" type="ORF">ABT322_28430</name>
</gene>
<evidence type="ECO:0000259" key="2">
    <source>
        <dbReference type="Pfam" id="PF01590"/>
    </source>
</evidence>
<proteinExistence type="predicted"/>
<sequence>MALSPRDVTQLAAVDTARAARMLSEVRSARLSGGCAPAAPRPVIEQSWERMLRSGVDPDHDFRAGLLPREEVQRRREASPLRHVLPVLREGLLSVADVAHHIMVVADDEGRVLWREGSTPVLRKADGLGFELGANWREDVVGTNGVGTPAVTRRPVQVFASEHFVRSQATWTCAGAPITDPRSGRLLGVVDVSGPLETMHPATLAWVDSVAKLAEARLRELHTRSLERLRAVAAPVLARLDGRALVVDRDGWTAAVTGMPYAERVVLPGSPATGPRWLPALGACVVEPLAEGWLVRVAAEPVPHGVPRIVLDLGQPRRWSVRVRDGAGSWERELSPRHAELLYLLAVQRTGRSAAGLAEDVFGDPARTVTVRAEMSRVRRYLGAYLRHRPYRFRDDAEIEVVLPDDPRDLLPDSTAPAVTERREPGPVRTPPPARAPSP</sequence>
<dbReference type="Pfam" id="PF01590">
    <property type="entry name" value="GAF"/>
    <property type="match status" value="1"/>
</dbReference>
<accession>A0ABV1VMB4</accession>
<name>A0ABV1VMB4_9ACTN</name>
<dbReference type="Proteomes" id="UP001490330">
    <property type="component" value="Unassembled WGS sequence"/>
</dbReference>
<reference evidence="3 4" key="1">
    <citation type="submission" date="2024-06" db="EMBL/GenBank/DDBJ databases">
        <title>The Natural Products Discovery Center: Release of the First 8490 Sequenced Strains for Exploring Actinobacteria Biosynthetic Diversity.</title>
        <authorList>
            <person name="Kalkreuter E."/>
            <person name="Kautsar S.A."/>
            <person name="Yang D."/>
            <person name="Bader C.D."/>
            <person name="Teijaro C.N."/>
            <person name="Fluegel L."/>
            <person name="Davis C.M."/>
            <person name="Simpson J.R."/>
            <person name="Lauterbach L."/>
            <person name="Steele A.D."/>
            <person name="Gui C."/>
            <person name="Meng S."/>
            <person name="Li G."/>
            <person name="Viehrig K."/>
            <person name="Ye F."/>
            <person name="Su P."/>
            <person name="Kiefer A.F."/>
            <person name="Nichols A."/>
            <person name="Cepeda A.J."/>
            <person name="Yan W."/>
            <person name="Fan B."/>
            <person name="Jiang Y."/>
            <person name="Adhikari A."/>
            <person name="Zheng C.-J."/>
            <person name="Schuster L."/>
            <person name="Cowan T.M."/>
            <person name="Smanski M.J."/>
            <person name="Chevrette M.G."/>
            <person name="De Carvalho L.P.S."/>
            <person name="Shen B."/>
        </authorList>
    </citation>
    <scope>NUCLEOTIDE SEQUENCE [LARGE SCALE GENOMIC DNA]</scope>
    <source>
        <strain evidence="3 4">NPDC000632</strain>
    </source>
</reference>
<dbReference type="InterPro" id="IPR029016">
    <property type="entry name" value="GAF-like_dom_sf"/>
</dbReference>